<sequence length="215" mass="25585">MNTLTNDMKVALYHEITEHLLKDEKPSDYLQEKSRECEFQEYPFHLLIDLKKTEQSEKYHPEGSVWNHTMLVLDEAAKVITQSKNPKAFMWAALLHDIGKPGTTRMRKGRITSYDHDREGEKISREFLSALTDEEVFIEQVSALVRYHMHMLYVLKNLPFQDIKNMVNRVELEEIALLSKCDRLGRMGADRREEEEQYQEYCRRLKKEYDNKINK</sequence>
<dbReference type="SUPFAM" id="SSF109604">
    <property type="entry name" value="HD-domain/PDEase-like"/>
    <property type="match status" value="1"/>
</dbReference>
<dbReference type="RefSeq" id="WP_228352036.1">
    <property type="nucleotide sequence ID" value="NZ_JACEGA010000001.1"/>
</dbReference>
<dbReference type="Proteomes" id="UP000574276">
    <property type="component" value="Unassembled WGS sequence"/>
</dbReference>
<evidence type="ECO:0000313" key="4">
    <source>
        <dbReference type="Proteomes" id="UP000574276"/>
    </source>
</evidence>
<dbReference type="InterPro" id="IPR050124">
    <property type="entry name" value="tRNA_CCA-adding_enzyme"/>
</dbReference>
<proteinExistence type="predicted"/>
<dbReference type="InterPro" id="IPR003607">
    <property type="entry name" value="HD/PDEase_dom"/>
</dbReference>
<comment type="caution">
    <text evidence="3">The sequence shown here is derived from an EMBL/GenBank/DDBJ whole genome shotgun (WGS) entry which is preliminary data.</text>
</comment>
<evidence type="ECO:0000259" key="2">
    <source>
        <dbReference type="SMART" id="SM00471"/>
    </source>
</evidence>
<reference evidence="3 4" key="1">
    <citation type="submission" date="2020-07" db="EMBL/GenBank/DDBJ databases">
        <title>Characterization and genome sequencing of isolate MD1, a novel member within the family Lachnospiraceae.</title>
        <authorList>
            <person name="Rettenmaier R."/>
            <person name="Di Bello L."/>
            <person name="Zinser C."/>
            <person name="Scheitz K."/>
            <person name="Liebl W."/>
            <person name="Zverlov V."/>
        </authorList>
    </citation>
    <scope>NUCLEOTIDE SEQUENCE [LARGE SCALE GENOMIC DNA]</scope>
    <source>
        <strain evidence="3 4">MD1</strain>
    </source>
</reference>
<dbReference type="Pfam" id="PF01966">
    <property type="entry name" value="HD"/>
    <property type="match status" value="1"/>
</dbReference>
<dbReference type="InterPro" id="IPR006675">
    <property type="entry name" value="HDIG_dom"/>
</dbReference>
<evidence type="ECO:0000313" key="3">
    <source>
        <dbReference type="EMBL" id="MBB2182311.1"/>
    </source>
</evidence>
<dbReference type="CDD" id="cd00077">
    <property type="entry name" value="HDc"/>
    <property type="match status" value="1"/>
</dbReference>
<keyword evidence="4" id="KW-1185">Reference proteome</keyword>
<evidence type="ECO:0000256" key="1">
    <source>
        <dbReference type="ARBA" id="ARBA00022741"/>
    </source>
</evidence>
<organism evidence="3 4">
    <name type="scientific">Variimorphobacter saccharofermentans</name>
    <dbReference type="NCBI Taxonomy" id="2755051"/>
    <lineage>
        <taxon>Bacteria</taxon>
        <taxon>Bacillati</taxon>
        <taxon>Bacillota</taxon>
        <taxon>Clostridia</taxon>
        <taxon>Lachnospirales</taxon>
        <taxon>Lachnospiraceae</taxon>
        <taxon>Variimorphobacter</taxon>
    </lineage>
</organism>
<dbReference type="InterPro" id="IPR006674">
    <property type="entry name" value="HD_domain"/>
</dbReference>
<dbReference type="PANTHER" id="PTHR47545">
    <property type="entry name" value="MULTIFUNCTIONAL CCA PROTEIN"/>
    <property type="match status" value="1"/>
</dbReference>
<name>A0A839K0Q5_9FIRM</name>
<dbReference type="PANTHER" id="PTHR47545:SF2">
    <property type="entry name" value="CC-ADDING TRNA NUCLEOTIDYLTRANSFERASE"/>
    <property type="match status" value="1"/>
</dbReference>
<dbReference type="GO" id="GO:0000166">
    <property type="term" value="F:nucleotide binding"/>
    <property type="evidence" value="ECO:0007669"/>
    <property type="project" value="UniProtKB-KW"/>
</dbReference>
<gene>
    <name evidence="3" type="ORF">H0486_05410</name>
</gene>
<dbReference type="Gene3D" id="1.10.3090.10">
    <property type="entry name" value="cca-adding enzyme, domain 2"/>
    <property type="match status" value="1"/>
</dbReference>
<feature type="domain" description="HD/PDEase" evidence="2">
    <location>
        <begin position="61"/>
        <end position="196"/>
    </location>
</feature>
<dbReference type="EMBL" id="JACEGA010000001">
    <property type="protein sequence ID" value="MBB2182311.1"/>
    <property type="molecule type" value="Genomic_DNA"/>
</dbReference>
<dbReference type="NCBIfam" id="TIGR00277">
    <property type="entry name" value="HDIG"/>
    <property type="match status" value="1"/>
</dbReference>
<dbReference type="SMART" id="SM00471">
    <property type="entry name" value="HDc"/>
    <property type="match status" value="1"/>
</dbReference>
<accession>A0A839K0Q5</accession>
<keyword evidence="1" id="KW-0547">Nucleotide-binding</keyword>
<protein>
    <submittedName>
        <fullName evidence="3">HDIG domain-containing protein</fullName>
    </submittedName>
</protein>
<dbReference type="AlphaFoldDB" id="A0A839K0Q5"/>